<dbReference type="AlphaFoldDB" id="A0A0B2WDE7"/>
<keyword evidence="2" id="KW-1185">Reference proteome</keyword>
<proteinExistence type="predicted"/>
<accession>A0A0B2WDE7</accession>
<dbReference type="GeneID" id="63742748"/>
<name>A0A0B2WDE7_METAS</name>
<dbReference type="Proteomes" id="UP000030816">
    <property type="component" value="Unassembled WGS sequence"/>
</dbReference>
<organism evidence="1 2">
    <name type="scientific">Metarhizium album (strain ARSEF 1941)</name>
    <dbReference type="NCBI Taxonomy" id="1081103"/>
    <lineage>
        <taxon>Eukaryota</taxon>
        <taxon>Fungi</taxon>
        <taxon>Dikarya</taxon>
        <taxon>Ascomycota</taxon>
        <taxon>Pezizomycotina</taxon>
        <taxon>Sordariomycetes</taxon>
        <taxon>Hypocreomycetidae</taxon>
        <taxon>Hypocreales</taxon>
        <taxon>Clavicipitaceae</taxon>
        <taxon>Metarhizium</taxon>
    </lineage>
</organism>
<evidence type="ECO:0000313" key="1">
    <source>
        <dbReference type="EMBL" id="KHN93871.1"/>
    </source>
</evidence>
<dbReference type="EMBL" id="AZHE01000049">
    <property type="protein sequence ID" value="KHN93871.1"/>
    <property type="molecule type" value="Genomic_DNA"/>
</dbReference>
<comment type="caution">
    <text evidence="1">The sequence shown here is derived from an EMBL/GenBank/DDBJ whole genome shotgun (WGS) entry which is preliminary data.</text>
</comment>
<sequence length="136" mass="14779">MADSYVGGVQIKQFTEVKEEDDAPPTFVFEQQLQAESVSALELDMYTAGKSISWGFGPVNVSGALDTSTWEASLEVSVLGISIGKASGSLIKGITLRISLFVASGEITFWKKGSEFWIKVTLSGLGKSWNFEKKIF</sequence>
<protein>
    <submittedName>
        <fullName evidence="1">Uncharacterized protein</fullName>
    </submittedName>
</protein>
<reference evidence="1 2" key="1">
    <citation type="journal article" date="2014" name="Proc. Natl. Acad. Sci. U.S.A.">
        <title>Trajectory and genomic determinants of fungal-pathogen speciation and host adaptation.</title>
        <authorList>
            <person name="Hu X."/>
            <person name="Xiao G."/>
            <person name="Zheng P."/>
            <person name="Shang Y."/>
            <person name="Su Y."/>
            <person name="Zhang X."/>
            <person name="Liu X."/>
            <person name="Zhan S."/>
            <person name="St Leger R.J."/>
            <person name="Wang C."/>
        </authorList>
    </citation>
    <scope>NUCLEOTIDE SEQUENCE [LARGE SCALE GENOMIC DNA]</scope>
    <source>
        <strain evidence="1 2">ARSEF 1941</strain>
    </source>
</reference>
<dbReference type="RefSeq" id="XP_040674937.1">
    <property type="nucleotide sequence ID" value="XM_040827091.1"/>
</dbReference>
<dbReference type="STRING" id="1081103.A0A0B2WDE7"/>
<gene>
    <name evidence="1" type="ORF">MAM_08293</name>
</gene>
<dbReference type="OrthoDB" id="3832365at2759"/>
<evidence type="ECO:0000313" key="2">
    <source>
        <dbReference type="Proteomes" id="UP000030816"/>
    </source>
</evidence>
<dbReference type="HOGENOM" id="CLU_1875898_0_0_1"/>